<feature type="domain" description="F-box" evidence="1">
    <location>
        <begin position="26"/>
        <end position="65"/>
    </location>
</feature>
<dbReference type="AlphaFoldDB" id="A0A2G5F8A9"/>
<dbReference type="EMBL" id="KZ305018">
    <property type="protein sequence ID" value="PIA64222.1"/>
    <property type="molecule type" value="Genomic_DNA"/>
</dbReference>
<reference evidence="3 4" key="1">
    <citation type="submission" date="2017-09" db="EMBL/GenBank/DDBJ databases">
        <title>WGS assembly of Aquilegia coerulea Goldsmith.</title>
        <authorList>
            <person name="Hodges S."/>
            <person name="Kramer E."/>
            <person name="Nordborg M."/>
            <person name="Tomkins J."/>
            <person name="Borevitz J."/>
            <person name="Derieg N."/>
            <person name="Yan J."/>
            <person name="Mihaltcheva S."/>
            <person name="Hayes R.D."/>
            <person name="Rokhsar D."/>
        </authorList>
    </citation>
    <scope>NUCLEOTIDE SEQUENCE [LARGE SCALE GENOMIC DNA]</scope>
    <source>
        <strain evidence="4">cv. Goldsmith</strain>
    </source>
</reference>
<dbReference type="CDD" id="cd22160">
    <property type="entry name" value="F-box_AtFBL13-like"/>
    <property type="match status" value="1"/>
</dbReference>
<dbReference type="PANTHER" id="PTHR31900">
    <property type="entry name" value="F-BOX/RNI SUPERFAMILY PROTEIN-RELATED"/>
    <property type="match status" value="1"/>
</dbReference>
<dbReference type="InterPro" id="IPR055357">
    <property type="entry name" value="LRR_At1g61320_AtMIF1"/>
</dbReference>
<proteinExistence type="predicted"/>
<dbReference type="OrthoDB" id="1939276at2759"/>
<evidence type="ECO:0000313" key="4">
    <source>
        <dbReference type="Proteomes" id="UP000230069"/>
    </source>
</evidence>
<dbReference type="InterPro" id="IPR050232">
    <property type="entry name" value="FBL13/AtMIF1-like"/>
</dbReference>
<evidence type="ECO:0000259" key="1">
    <source>
        <dbReference type="Pfam" id="PF00646"/>
    </source>
</evidence>
<dbReference type="SUPFAM" id="SSF52047">
    <property type="entry name" value="RNI-like"/>
    <property type="match status" value="1"/>
</dbReference>
<dbReference type="InParanoid" id="A0A2G5F8A9"/>
<accession>A0A2G5F8A9</accession>
<evidence type="ECO:0000313" key="3">
    <source>
        <dbReference type="EMBL" id="PIA64222.1"/>
    </source>
</evidence>
<feature type="non-terminal residue" evidence="3">
    <location>
        <position position="476"/>
    </location>
</feature>
<sequence length="476" mass="54436">MKEERDSKRQKVCSQSEEAIEHCDMISDLSDSILVQILSFLPMEDAVKTGILSKRWDHLWTKVRSLYFNGPLSRKRTGQEKFISFVNHTLSLVDGDKIEEFSLDFNQSPSEVMKGEEETEMRMFDLDIDRWIRCAARRKVEVLHLNFSYNPSDGPPVGVPYKLPAHLFNNDSIEELMFCFCSINPIRPIQWNNLKSLFLYNIQLDDVLIQNILSGTPLLEILRLSECNGMRILNVTSPNLKSLALCLKSGPCLELSAPFVETLEISGDIEQYRLMNVSSLVDVQVNPEGQTIHEEFQTMLQGLLESVRHAKVIALSTRCLQVMSALEIKMPPTSSFGCNLLELKTSLTKWQLPGLKLLLRTSPTLQTLIIRMDGKPCKLSLDQELLPKYDFDEVHYWSSMLSFPCLRKTLKTVKIFDFSGGSSETALVEFLLKKSLVLQKMIIYNTTTEYVPEHSAFTSNDKFSNKSLNIERAWQK</sequence>
<dbReference type="STRING" id="218851.A0A2G5F8A9"/>
<feature type="domain" description="At1g61320/AtMIF1 LRR" evidence="2">
    <location>
        <begin position="127"/>
        <end position="450"/>
    </location>
</feature>
<dbReference type="PANTHER" id="PTHR31900:SF32">
    <property type="entry name" value="F-BOX_RNI_FBD-LIKE DOMAIN PROTEIN"/>
    <property type="match status" value="1"/>
</dbReference>
<dbReference type="SUPFAM" id="SSF81383">
    <property type="entry name" value="F-box domain"/>
    <property type="match status" value="1"/>
</dbReference>
<dbReference type="InterPro" id="IPR053781">
    <property type="entry name" value="F-box_AtFBL13-like"/>
</dbReference>
<protein>
    <submittedName>
        <fullName evidence="3">Uncharacterized protein</fullName>
    </submittedName>
</protein>
<dbReference type="Pfam" id="PF00646">
    <property type="entry name" value="F-box"/>
    <property type="match status" value="1"/>
</dbReference>
<dbReference type="InterPro" id="IPR032675">
    <property type="entry name" value="LRR_dom_sf"/>
</dbReference>
<evidence type="ECO:0000259" key="2">
    <source>
        <dbReference type="Pfam" id="PF23622"/>
    </source>
</evidence>
<dbReference type="Gene3D" id="3.80.10.10">
    <property type="entry name" value="Ribonuclease Inhibitor"/>
    <property type="match status" value="1"/>
</dbReference>
<dbReference type="FunCoup" id="A0A2G5F8A9">
    <property type="interactions" value="526"/>
</dbReference>
<keyword evidence="4" id="KW-1185">Reference proteome</keyword>
<dbReference type="InterPro" id="IPR001810">
    <property type="entry name" value="F-box_dom"/>
</dbReference>
<dbReference type="InterPro" id="IPR036047">
    <property type="entry name" value="F-box-like_dom_sf"/>
</dbReference>
<gene>
    <name evidence="3" type="ORF">AQUCO_00100007v1</name>
</gene>
<dbReference type="Pfam" id="PF23622">
    <property type="entry name" value="LRR_At1g61320_AtMIF1"/>
    <property type="match status" value="1"/>
</dbReference>
<organism evidence="3 4">
    <name type="scientific">Aquilegia coerulea</name>
    <name type="common">Rocky mountain columbine</name>
    <dbReference type="NCBI Taxonomy" id="218851"/>
    <lineage>
        <taxon>Eukaryota</taxon>
        <taxon>Viridiplantae</taxon>
        <taxon>Streptophyta</taxon>
        <taxon>Embryophyta</taxon>
        <taxon>Tracheophyta</taxon>
        <taxon>Spermatophyta</taxon>
        <taxon>Magnoliopsida</taxon>
        <taxon>Ranunculales</taxon>
        <taxon>Ranunculaceae</taxon>
        <taxon>Thalictroideae</taxon>
        <taxon>Aquilegia</taxon>
    </lineage>
</organism>
<name>A0A2G5F8A9_AQUCA</name>
<dbReference type="Proteomes" id="UP000230069">
    <property type="component" value="Unassembled WGS sequence"/>
</dbReference>